<comment type="catalytic activity">
    <reaction evidence="3">
        <text>butanoate + acetyl-CoA = butanoyl-CoA + acetate</text>
        <dbReference type="Rhea" id="RHEA:30071"/>
        <dbReference type="ChEBI" id="CHEBI:17968"/>
        <dbReference type="ChEBI" id="CHEBI:30089"/>
        <dbReference type="ChEBI" id="CHEBI:57288"/>
        <dbReference type="ChEBI" id="CHEBI:57371"/>
    </reaction>
</comment>
<dbReference type="RefSeq" id="WP_307271698.1">
    <property type="nucleotide sequence ID" value="NZ_JAUSVX010000003.1"/>
</dbReference>
<evidence type="ECO:0000256" key="2">
    <source>
        <dbReference type="ARBA" id="ARBA00022679"/>
    </source>
</evidence>
<keyword evidence="3" id="KW-0963">Cytoplasm</keyword>
<proteinExistence type="inferred from homology"/>
<keyword evidence="6" id="KW-0378">Hydrolase</keyword>
<comment type="similarity">
    <text evidence="1 3">Belongs to the acetyl-CoA hydrolase/transferase family.</text>
</comment>
<dbReference type="Proteomes" id="UP001242480">
    <property type="component" value="Unassembled WGS sequence"/>
</dbReference>
<feature type="binding site" evidence="3">
    <location>
        <position position="347"/>
    </location>
    <ligand>
        <name>CoA</name>
        <dbReference type="ChEBI" id="CHEBI:57287"/>
    </ligand>
</feature>
<comment type="pathway">
    <text evidence="3">Lipid metabolism; butanoate metabolism.</text>
</comment>
<dbReference type="InterPro" id="IPR046433">
    <property type="entry name" value="ActCoA_hydro"/>
</dbReference>
<protein>
    <recommendedName>
        <fullName evidence="3">Probable butyrate:acetyl-CoA coenzyme A-transferase</fullName>
        <shortName evidence="3">Butyrate CoA-transferase</shortName>
        <ecNumber evidence="3">2.8.3.-</ecNumber>
    </recommendedName>
</protein>
<dbReference type="Pfam" id="PF13336">
    <property type="entry name" value="AcetylCoA_hyd_C"/>
    <property type="match status" value="1"/>
</dbReference>
<keyword evidence="3" id="KW-0443">Lipid metabolism</keyword>
<keyword evidence="7" id="KW-1185">Reference proteome</keyword>
<dbReference type="Gene3D" id="3.40.1080.20">
    <property type="entry name" value="Acetyl-CoA hydrolase/transferase C-terminal domain"/>
    <property type="match status" value="1"/>
</dbReference>
<gene>
    <name evidence="6" type="ORF">QO011_002262</name>
</gene>
<dbReference type="GO" id="GO:0016787">
    <property type="term" value="F:hydrolase activity"/>
    <property type="evidence" value="ECO:0007669"/>
    <property type="project" value="UniProtKB-KW"/>
</dbReference>
<evidence type="ECO:0000256" key="3">
    <source>
        <dbReference type="HAMAP-Rule" id="MF_03228"/>
    </source>
</evidence>
<dbReference type="InterPro" id="IPR038460">
    <property type="entry name" value="AcetylCoA_hyd_C_sf"/>
</dbReference>
<dbReference type="HAMAP" id="MF_03228">
    <property type="entry name" value="But_CoA_trans"/>
    <property type="match status" value="1"/>
</dbReference>
<keyword evidence="2 3" id="KW-0808">Transferase</keyword>
<evidence type="ECO:0000313" key="6">
    <source>
        <dbReference type="EMBL" id="MDQ0469251.1"/>
    </source>
</evidence>
<keyword evidence="3" id="KW-0276">Fatty acid metabolism</keyword>
<feature type="domain" description="Acetyl-CoA hydrolase/transferase C-terminal" evidence="5">
    <location>
        <begin position="283"/>
        <end position="438"/>
    </location>
</feature>
<feature type="active site" description="5-glutamyl coenzyme A thioester intermediate" evidence="3">
    <location>
        <position position="249"/>
    </location>
</feature>
<dbReference type="PANTHER" id="PTHR21432:SF20">
    <property type="entry name" value="ACETYL-COA HYDROLASE"/>
    <property type="match status" value="1"/>
</dbReference>
<dbReference type="InterPro" id="IPR037171">
    <property type="entry name" value="NagB/RpiA_transferase-like"/>
</dbReference>
<evidence type="ECO:0000259" key="4">
    <source>
        <dbReference type="Pfam" id="PF02550"/>
    </source>
</evidence>
<comment type="subcellular location">
    <subcellularLocation>
        <location evidence="3">Cytoplasm</location>
    </subcellularLocation>
</comment>
<comment type="caution">
    <text evidence="6">The sequence shown here is derived from an EMBL/GenBank/DDBJ whole genome shotgun (WGS) entry which is preliminary data.</text>
</comment>
<evidence type="ECO:0000259" key="5">
    <source>
        <dbReference type="Pfam" id="PF13336"/>
    </source>
</evidence>
<sequence length="451" mass="49472">MSTLVRDKPAGGRQATTISAAEAAALVRSGMWLDYGFGLSQPDLFEAALAARKDELKGVKIRSSLSLRARPSLEADPEGEHFHCFNWHFSGYDRRQHDQGHCTYIPMNFGEAPDYYRRFIDPVDILVLKTCPMDEDGVFNFGGANTYLRAIAERARTIIVEPCAAMPYVHGDQNGVHVGEVDHVIAGDSDGPPEIANPPPTEVDRKVAALIVSEIEDGACLQIGIGGMPNAVCAMLAESGLKDFGVHTEMMTDGIVALYEAGLVTGARKTIDRGKMVMTFAAGSRRLYDVIHRNPEVFSHPVDYTNLPHVIMRNEQVVSINNTTQIDLQGQAASESDGHRHLSGTGGQLQFVRGAYASQRGKSFLCLSSTYDKRGDKRSRIVFGLTPGNIVTTPRTDVMYVVTEYGMVNLKGKSVAERAKALISIAHPDFREDLERQAYEKRLIPRGFLGD</sequence>
<reference evidence="6 7" key="1">
    <citation type="submission" date="2023-07" db="EMBL/GenBank/DDBJ databases">
        <title>Genomic Encyclopedia of Type Strains, Phase IV (KMG-IV): sequencing the most valuable type-strain genomes for metagenomic binning, comparative biology and taxonomic classification.</title>
        <authorList>
            <person name="Goeker M."/>
        </authorList>
    </citation>
    <scope>NUCLEOTIDE SEQUENCE [LARGE SCALE GENOMIC DNA]</scope>
    <source>
        <strain evidence="6 7">DSM 19619</strain>
    </source>
</reference>
<evidence type="ECO:0000313" key="7">
    <source>
        <dbReference type="Proteomes" id="UP001242480"/>
    </source>
</evidence>
<comment type="function">
    <text evidence="3">Coenzyme A-transferase that converts butyrate to butyryl-CoA.</text>
</comment>
<dbReference type="Gene3D" id="3.30.750.70">
    <property type="entry name" value="4-hydroxybutyrate coenzyme like domains"/>
    <property type="match status" value="1"/>
</dbReference>
<dbReference type="InterPro" id="IPR026888">
    <property type="entry name" value="AcetylCoA_hyd_C"/>
</dbReference>
<organism evidence="6 7">
    <name type="scientific">Labrys wisconsinensis</name>
    <dbReference type="NCBI Taxonomy" id="425677"/>
    <lineage>
        <taxon>Bacteria</taxon>
        <taxon>Pseudomonadati</taxon>
        <taxon>Pseudomonadota</taxon>
        <taxon>Alphaproteobacteria</taxon>
        <taxon>Hyphomicrobiales</taxon>
        <taxon>Xanthobacteraceae</taxon>
        <taxon>Labrys</taxon>
    </lineage>
</organism>
<accession>A0ABU0J4R3</accession>
<dbReference type="Pfam" id="PF02550">
    <property type="entry name" value="AcetylCoA_hydro"/>
    <property type="match status" value="1"/>
</dbReference>
<feature type="domain" description="Acetyl-CoA hydrolase/transferase N-terminal" evidence="4">
    <location>
        <begin position="17"/>
        <end position="188"/>
    </location>
</feature>
<dbReference type="EC" id="2.8.3.-" evidence="3"/>
<name>A0ABU0J4R3_9HYPH</name>
<comment type="caution">
    <text evidence="3">Lacks conserved residue(s) required for the propagation of feature annotation.</text>
</comment>
<dbReference type="PANTHER" id="PTHR21432">
    <property type="entry name" value="ACETYL-COA HYDROLASE-RELATED"/>
    <property type="match status" value="1"/>
</dbReference>
<dbReference type="SUPFAM" id="SSF100950">
    <property type="entry name" value="NagB/RpiA/CoA transferase-like"/>
    <property type="match status" value="2"/>
</dbReference>
<dbReference type="InterPro" id="IPR003702">
    <property type="entry name" value="ActCoA_hydro_N"/>
</dbReference>
<dbReference type="InterPro" id="IPR023990">
    <property type="entry name" value="Butryl-CoA_acetate_CoA_Tfrase"/>
</dbReference>
<dbReference type="EMBL" id="JAUSVX010000003">
    <property type="protein sequence ID" value="MDQ0469251.1"/>
    <property type="molecule type" value="Genomic_DNA"/>
</dbReference>
<feature type="binding site" evidence="3">
    <location>
        <begin position="224"/>
        <end position="228"/>
    </location>
    <ligand>
        <name>CoA</name>
        <dbReference type="ChEBI" id="CHEBI:57287"/>
    </ligand>
</feature>
<dbReference type="Gene3D" id="3.40.1080.10">
    <property type="entry name" value="Glutaconate Coenzyme A-transferase"/>
    <property type="match status" value="1"/>
</dbReference>
<evidence type="ECO:0000256" key="1">
    <source>
        <dbReference type="ARBA" id="ARBA00009632"/>
    </source>
</evidence>